<name>A0A8H6VJB5_9PEZI</name>
<sequence>MRLLNVQTLTLHEFSHQSEPPYAIASHRWLRDDLESSYQDVRDQQRLHLAGYCSVWFTRGWTLQELLVPSTVIFLNSSWTAFGYKGQCLRQHHNLPDLTLYIAEITELPLDVLYEFEKSMELSIDLRMSWIVGRTTQRIEDMAYCLLGLFDVSMPMIYGEEDKAFNRLWREIKQQAEDQESEMPPALRRNRRRLLDYDLRVR</sequence>
<evidence type="ECO:0000313" key="1">
    <source>
        <dbReference type="EMBL" id="KAF7188840.1"/>
    </source>
</evidence>
<evidence type="ECO:0000313" key="2">
    <source>
        <dbReference type="Proteomes" id="UP000660729"/>
    </source>
</evidence>
<organism evidence="1 2">
    <name type="scientific">Pseudocercospora fuligena</name>
    <dbReference type="NCBI Taxonomy" id="685502"/>
    <lineage>
        <taxon>Eukaryota</taxon>
        <taxon>Fungi</taxon>
        <taxon>Dikarya</taxon>
        <taxon>Ascomycota</taxon>
        <taxon>Pezizomycotina</taxon>
        <taxon>Dothideomycetes</taxon>
        <taxon>Dothideomycetidae</taxon>
        <taxon>Mycosphaerellales</taxon>
        <taxon>Mycosphaerellaceae</taxon>
        <taxon>Pseudocercospora</taxon>
    </lineage>
</organism>
<protein>
    <submittedName>
        <fullName evidence="1">Vegetative incompatibility protein HET-E-1</fullName>
    </submittedName>
</protein>
<proteinExistence type="predicted"/>
<keyword evidence="2" id="KW-1185">Reference proteome</keyword>
<accession>A0A8H6VJB5</accession>
<dbReference type="EMBL" id="JABCIY010000204">
    <property type="protein sequence ID" value="KAF7188840.1"/>
    <property type="molecule type" value="Genomic_DNA"/>
</dbReference>
<dbReference type="Proteomes" id="UP000660729">
    <property type="component" value="Unassembled WGS sequence"/>
</dbReference>
<comment type="caution">
    <text evidence="1">The sequence shown here is derived from an EMBL/GenBank/DDBJ whole genome shotgun (WGS) entry which is preliminary data.</text>
</comment>
<dbReference type="PANTHER" id="PTHR10622:SF10">
    <property type="entry name" value="HET DOMAIN-CONTAINING PROTEIN"/>
    <property type="match status" value="1"/>
</dbReference>
<feature type="non-terminal residue" evidence="1">
    <location>
        <position position="1"/>
    </location>
</feature>
<dbReference type="PANTHER" id="PTHR10622">
    <property type="entry name" value="HET DOMAIN-CONTAINING PROTEIN"/>
    <property type="match status" value="1"/>
</dbReference>
<dbReference type="AlphaFoldDB" id="A0A8H6VJB5"/>
<gene>
    <name evidence="1" type="ORF">HII31_09763</name>
</gene>
<reference evidence="1" key="1">
    <citation type="submission" date="2020-04" db="EMBL/GenBank/DDBJ databases">
        <title>Draft genome resource of the tomato pathogen Pseudocercospora fuligena.</title>
        <authorList>
            <person name="Zaccaron A."/>
        </authorList>
    </citation>
    <scope>NUCLEOTIDE SEQUENCE</scope>
    <source>
        <strain evidence="1">PF001</strain>
    </source>
</reference>
<dbReference type="OrthoDB" id="674604at2759"/>